<organism evidence="1 2">
    <name type="scientific">Paenibacillus sonchi</name>
    <dbReference type="NCBI Taxonomy" id="373687"/>
    <lineage>
        <taxon>Bacteria</taxon>
        <taxon>Bacillati</taxon>
        <taxon>Bacillota</taxon>
        <taxon>Bacilli</taxon>
        <taxon>Bacillales</taxon>
        <taxon>Paenibacillaceae</taxon>
        <taxon>Paenibacillus</taxon>
        <taxon>Paenibacillus sonchi group</taxon>
    </lineage>
</organism>
<dbReference type="EMBL" id="CP068595">
    <property type="protein sequence ID" value="QQZ63635.1"/>
    <property type="molecule type" value="Genomic_DNA"/>
</dbReference>
<accession>A0A974PH24</accession>
<evidence type="ECO:0000313" key="2">
    <source>
        <dbReference type="Proteomes" id="UP000595841"/>
    </source>
</evidence>
<dbReference type="KEGG" id="pson:JI735_14990"/>
<dbReference type="RefSeq" id="WP_202677525.1">
    <property type="nucleotide sequence ID" value="NZ_CP068595.1"/>
</dbReference>
<gene>
    <name evidence="1" type="ORF">JI735_14990</name>
</gene>
<evidence type="ECO:0000313" key="1">
    <source>
        <dbReference type="EMBL" id="QQZ63635.1"/>
    </source>
</evidence>
<sequence>MIYRCPVGPGDRLLTRFTSVSLRSARAFWVAVRLAAIIHPACHARLHNAGKSLIDMY</sequence>
<reference evidence="1 2" key="1">
    <citation type="submission" date="2021-01" db="EMBL/GenBank/DDBJ databases">
        <title>Whole genome sequence of Paenibacillus sonchi LMG 24727 for comparative genomics.</title>
        <authorList>
            <person name="Lee G."/>
            <person name="Kim M.-J."/>
            <person name="Lim K."/>
            <person name="Shin J.-H."/>
        </authorList>
    </citation>
    <scope>NUCLEOTIDE SEQUENCE [LARGE SCALE GENOMIC DNA]</scope>
    <source>
        <strain evidence="1 2">LMG 24727</strain>
    </source>
</reference>
<protein>
    <submittedName>
        <fullName evidence="1">Uncharacterized protein</fullName>
    </submittedName>
</protein>
<dbReference type="AlphaFoldDB" id="A0A974PH24"/>
<dbReference type="Proteomes" id="UP000595841">
    <property type="component" value="Chromosome"/>
</dbReference>
<name>A0A974PH24_9BACL</name>
<proteinExistence type="predicted"/>
<keyword evidence="2" id="KW-1185">Reference proteome</keyword>